<organism evidence="1 2">
    <name type="scientific">Chaenocephalus aceratus</name>
    <name type="common">Blackfin icefish</name>
    <name type="synonym">Chaenichthys aceratus</name>
    <dbReference type="NCBI Taxonomy" id="36190"/>
    <lineage>
        <taxon>Eukaryota</taxon>
        <taxon>Metazoa</taxon>
        <taxon>Chordata</taxon>
        <taxon>Craniata</taxon>
        <taxon>Vertebrata</taxon>
        <taxon>Euteleostomi</taxon>
        <taxon>Actinopterygii</taxon>
        <taxon>Neopterygii</taxon>
        <taxon>Teleostei</taxon>
        <taxon>Neoteleostei</taxon>
        <taxon>Acanthomorphata</taxon>
        <taxon>Eupercaria</taxon>
        <taxon>Perciformes</taxon>
        <taxon>Notothenioidei</taxon>
        <taxon>Channichthyidae</taxon>
        <taxon>Chaenocephalus</taxon>
    </lineage>
</organism>
<gene>
    <name evidence="1" type="ORF">KUCAC02_030092</name>
</gene>
<keyword evidence="2" id="KW-1185">Reference proteome</keyword>
<accession>A0ACB9XK39</accession>
<evidence type="ECO:0000313" key="1">
    <source>
        <dbReference type="EMBL" id="KAI4826655.1"/>
    </source>
</evidence>
<dbReference type="EMBL" id="CM043789">
    <property type="protein sequence ID" value="KAI4826655.1"/>
    <property type="molecule type" value="Genomic_DNA"/>
</dbReference>
<protein>
    <submittedName>
        <fullName evidence="1">Uncharacterized protein</fullName>
    </submittedName>
</protein>
<proteinExistence type="predicted"/>
<reference evidence="1" key="1">
    <citation type="submission" date="2022-05" db="EMBL/GenBank/DDBJ databases">
        <title>Chromosome-level genome of Chaenocephalus aceratus.</title>
        <authorList>
            <person name="Park H."/>
        </authorList>
    </citation>
    <scope>NUCLEOTIDE SEQUENCE</scope>
    <source>
        <strain evidence="1">KU_202001</strain>
    </source>
</reference>
<name>A0ACB9XK39_CHAAC</name>
<sequence length="306" mass="33942">AHVAELLSRVVEEWQLSDKDVVLRALKVATLSKLLGRVRRITTFFHRSTTANHYLKEKQKCLGLKNHKLITDVATRWNSAYDMVERFLEQQPAICATLLSPEVRKGQSDLCTLNETDVSNAEDAVSALKPMKDATTLMSEESNPTVSLIAPIIAQLLQNMTGTIGDSPMIHAIKNAITTDLLKRYNGEAEKKILHTASALDPRFKGLPFLTVEERLEIYRGVTEEAASLENERTEVIDGPPAPKRKASSSSLLVSKRYLCIPGTSVSAERVFSTAGDVVTAKRSTLKPEHVDQLVFLQKNLHIPKC</sequence>
<comment type="caution">
    <text evidence="1">The sequence shown here is derived from an EMBL/GenBank/DDBJ whole genome shotgun (WGS) entry which is preliminary data.</text>
</comment>
<evidence type="ECO:0000313" key="2">
    <source>
        <dbReference type="Proteomes" id="UP001057452"/>
    </source>
</evidence>
<feature type="non-terminal residue" evidence="1">
    <location>
        <position position="1"/>
    </location>
</feature>
<dbReference type="Proteomes" id="UP001057452">
    <property type="component" value="Chromosome 5"/>
</dbReference>